<dbReference type="InterPro" id="IPR036909">
    <property type="entry name" value="Cyt_c-like_dom_sf"/>
</dbReference>
<accession>W2UZ55</accession>
<dbReference type="PROSITE" id="PS51007">
    <property type="entry name" value="CYTC"/>
    <property type="match status" value="1"/>
</dbReference>
<dbReference type="EMBL" id="AXCJ01000005">
    <property type="protein sequence ID" value="ETO91426.1"/>
    <property type="molecule type" value="Genomic_DNA"/>
</dbReference>
<evidence type="ECO:0000256" key="1">
    <source>
        <dbReference type="ARBA" id="ARBA00002071"/>
    </source>
</evidence>
<keyword evidence="7" id="KW-0735">Signal-anchor</keyword>
<dbReference type="PANTHER" id="PTHR11961">
    <property type="entry name" value="CYTOCHROME C"/>
    <property type="match status" value="1"/>
</dbReference>
<sequence>MKGLEGNKIFASVLLAFICVLGVSHLVDMFYKPDELYFGSDETSEVSSSSAMVSMATSVDIYDLFKKADIDNGVKVARKCQTCHDFSVERKQKIGPGLRGIVGAKKARDSDYNYSKDFYSLTGTWTYRELFMYLHSPKGVVAKTKMSFVGIKKYQDIVDLIVYLNTLSDTPVAEEYFDVEPIKL</sequence>
<dbReference type="Proteomes" id="UP000018951">
    <property type="component" value="Unassembled WGS sequence"/>
</dbReference>
<dbReference type="GO" id="GO:0005886">
    <property type="term" value="C:plasma membrane"/>
    <property type="evidence" value="ECO:0007669"/>
    <property type="project" value="UniProtKB-SubCell"/>
</dbReference>
<dbReference type="AlphaFoldDB" id="W2UZ55"/>
<dbReference type="GO" id="GO:0020037">
    <property type="term" value="F:heme binding"/>
    <property type="evidence" value="ECO:0007669"/>
    <property type="project" value="InterPro"/>
</dbReference>
<keyword evidence="6 10" id="KW-0479">Metal-binding</keyword>
<organism evidence="12 13">
    <name type="scientific">Candidatus Xenolissoclinum pacificiensis L6</name>
    <dbReference type="NCBI Taxonomy" id="1401685"/>
    <lineage>
        <taxon>Bacteria</taxon>
        <taxon>Pseudomonadati</taxon>
        <taxon>Pseudomonadota</taxon>
        <taxon>Alphaproteobacteria</taxon>
        <taxon>Rickettsiales</taxon>
        <taxon>Anaplasmataceae</taxon>
        <taxon>Candidatus Xenolissoclinum</taxon>
    </lineage>
</organism>
<evidence type="ECO:0000256" key="6">
    <source>
        <dbReference type="ARBA" id="ARBA00022723"/>
    </source>
</evidence>
<comment type="subcellular location">
    <subcellularLocation>
        <location evidence="2">Cell membrane</location>
        <topology evidence="2">Single-pass type II membrane protein</topology>
    </subcellularLocation>
</comment>
<evidence type="ECO:0000256" key="5">
    <source>
        <dbReference type="ARBA" id="ARBA00022617"/>
    </source>
</evidence>
<keyword evidence="8" id="KW-0249">Electron transport</keyword>
<keyword evidence="4" id="KW-0813">Transport</keyword>
<evidence type="ECO:0000256" key="8">
    <source>
        <dbReference type="ARBA" id="ARBA00022982"/>
    </source>
</evidence>
<comment type="function">
    <text evidence="1">May be involved in electron transfer from bc1 complex to aa3.</text>
</comment>
<name>W2UZ55_9RICK</name>
<dbReference type="Gene3D" id="1.10.760.10">
    <property type="entry name" value="Cytochrome c-like domain"/>
    <property type="match status" value="1"/>
</dbReference>
<gene>
    <name evidence="12" type="primary">cycM</name>
    <name evidence="12" type="ORF">P857_341</name>
</gene>
<evidence type="ECO:0000313" key="12">
    <source>
        <dbReference type="EMBL" id="ETO91426.1"/>
    </source>
</evidence>
<evidence type="ECO:0000313" key="13">
    <source>
        <dbReference type="Proteomes" id="UP000018951"/>
    </source>
</evidence>
<comment type="caution">
    <text evidence="12">The sequence shown here is derived from an EMBL/GenBank/DDBJ whole genome shotgun (WGS) entry which is preliminary data.</text>
</comment>
<keyword evidence="5 10" id="KW-0349">Heme</keyword>
<keyword evidence="13" id="KW-1185">Reference proteome</keyword>
<keyword evidence="9 10" id="KW-0408">Iron</keyword>
<evidence type="ECO:0000256" key="4">
    <source>
        <dbReference type="ARBA" id="ARBA00022448"/>
    </source>
</evidence>
<feature type="domain" description="Cytochrome c" evidence="11">
    <location>
        <begin position="68"/>
        <end position="168"/>
    </location>
</feature>
<dbReference type="InterPro" id="IPR002327">
    <property type="entry name" value="Cyt_c_1A/1B"/>
</dbReference>
<evidence type="ECO:0000256" key="2">
    <source>
        <dbReference type="ARBA" id="ARBA00004401"/>
    </source>
</evidence>
<evidence type="ECO:0000259" key="11">
    <source>
        <dbReference type="PROSITE" id="PS51007"/>
    </source>
</evidence>
<dbReference type="InterPro" id="IPR009056">
    <property type="entry name" value="Cyt_c-like_dom"/>
</dbReference>
<keyword evidence="7" id="KW-0812">Transmembrane</keyword>
<dbReference type="PRINTS" id="PR00604">
    <property type="entry name" value="CYTCHRMECIAB"/>
</dbReference>
<protein>
    <recommendedName>
        <fullName evidence="3">Cytochrome c homolog</fullName>
    </recommendedName>
</protein>
<evidence type="ECO:0000256" key="7">
    <source>
        <dbReference type="ARBA" id="ARBA00022968"/>
    </source>
</evidence>
<evidence type="ECO:0000256" key="3">
    <source>
        <dbReference type="ARBA" id="ARBA00015074"/>
    </source>
</evidence>
<dbReference type="STRING" id="1401685.P857_341"/>
<evidence type="ECO:0000256" key="10">
    <source>
        <dbReference type="PROSITE-ProRule" id="PRU00433"/>
    </source>
</evidence>
<dbReference type="GO" id="GO:0046872">
    <property type="term" value="F:metal ion binding"/>
    <property type="evidence" value="ECO:0007669"/>
    <property type="project" value="UniProtKB-KW"/>
</dbReference>
<reference evidence="12 13" key="1">
    <citation type="journal article" date="2013" name="PLoS ONE">
        <title>Bacterial endosymbiosis in a chordate host: long-term co-evolution and conservation of secondary metabolism.</title>
        <authorList>
            <person name="Kwan J.C."/>
            <person name="Schmidt E.W."/>
        </authorList>
    </citation>
    <scope>NUCLEOTIDE SEQUENCE [LARGE SCALE GENOMIC DNA]</scope>
    <source>
        <strain evidence="13">L6</strain>
    </source>
</reference>
<dbReference type="SUPFAM" id="SSF46626">
    <property type="entry name" value="Cytochrome c"/>
    <property type="match status" value="1"/>
</dbReference>
<dbReference type="GO" id="GO:0009055">
    <property type="term" value="F:electron transfer activity"/>
    <property type="evidence" value="ECO:0007669"/>
    <property type="project" value="InterPro"/>
</dbReference>
<proteinExistence type="predicted"/>
<evidence type="ECO:0000256" key="9">
    <source>
        <dbReference type="ARBA" id="ARBA00023004"/>
    </source>
</evidence>